<feature type="binding site" evidence="10">
    <location>
        <begin position="263"/>
        <end position="266"/>
    </location>
    <ligand>
        <name>substrate</name>
    </ligand>
</feature>
<dbReference type="InterPro" id="IPR011258">
    <property type="entry name" value="BPG-indep_PGM_N"/>
</dbReference>
<dbReference type="GO" id="GO:0030145">
    <property type="term" value="F:manganese ion binding"/>
    <property type="evidence" value="ECO:0007669"/>
    <property type="project" value="InterPro"/>
</dbReference>
<name>A0AAV7K2T9_9METZ</name>
<dbReference type="Proteomes" id="UP001165289">
    <property type="component" value="Unassembled WGS sequence"/>
</dbReference>
<evidence type="ECO:0000256" key="4">
    <source>
        <dbReference type="ARBA" id="ARBA00012026"/>
    </source>
</evidence>
<keyword evidence="8" id="KW-0413">Isomerase</keyword>
<dbReference type="EC" id="5.4.2.12" evidence="4"/>
<dbReference type="InterPro" id="IPR005995">
    <property type="entry name" value="Pgm_bpd_ind"/>
</dbReference>
<feature type="binding site" evidence="11">
    <location>
        <position position="406"/>
    </location>
    <ligand>
        <name>Mn(2+)</name>
        <dbReference type="ChEBI" id="CHEBI:29035"/>
        <label>1</label>
    </ligand>
</feature>
<accession>A0AAV7K2T9</accession>
<feature type="domain" description="BPG-independent PGAM N-terminal" evidence="13">
    <location>
        <begin position="82"/>
        <end position="299"/>
    </location>
</feature>
<feature type="domain" description="Metalloenzyme" evidence="12">
    <location>
        <begin position="4"/>
        <end position="500"/>
    </location>
</feature>
<keyword evidence="5 11" id="KW-0479">Metal-binding</keyword>
<feature type="active site" description="Phosphoserine intermediate" evidence="9">
    <location>
        <position position="62"/>
    </location>
</feature>
<comment type="pathway">
    <text evidence="2">Carbohydrate degradation; glycolysis; pyruvate from D-glyceraldehyde 3-phosphate: step 3/5.</text>
</comment>
<dbReference type="GO" id="GO:0006007">
    <property type="term" value="P:glucose catabolic process"/>
    <property type="evidence" value="ECO:0007669"/>
    <property type="project" value="InterPro"/>
</dbReference>
<feature type="binding site" evidence="10">
    <location>
        <position position="123"/>
    </location>
    <ligand>
        <name>substrate</name>
    </ligand>
</feature>
<evidence type="ECO:0000256" key="11">
    <source>
        <dbReference type="PIRSR" id="PIRSR001492-3"/>
    </source>
</evidence>
<dbReference type="InterPro" id="IPR017850">
    <property type="entry name" value="Alkaline_phosphatase_core_sf"/>
</dbReference>
<evidence type="ECO:0000313" key="14">
    <source>
        <dbReference type="EMBL" id="KAI6655231.1"/>
    </source>
</evidence>
<feature type="binding site" evidence="11">
    <location>
        <position position="443"/>
    </location>
    <ligand>
        <name>Mn(2+)</name>
        <dbReference type="ChEBI" id="CHEBI:29035"/>
        <label>2</label>
    </ligand>
</feature>
<dbReference type="NCBIfam" id="TIGR01307">
    <property type="entry name" value="pgm_bpd_ind"/>
    <property type="match status" value="1"/>
</dbReference>
<dbReference type="SUPFAM" id="SSF64158">
    <property type="entry name" value="2,3-Bisphosphoglycerate-independent phosphoglycerate mutase, substrate-binding domain"/>
    <property type="match status" value="1"/>
</dbReference>
<dbReference type="CDD" id="cd16010">
    <property type="entry name" value="iPGM"/>
    <property type="match status" value="1"/>
</dbReference>
<feature type="binding site" evidence="10">
    <location>
        <position position="185"/>
    </location>
    <ligand>
        <name>substrate</name>
    </ligand>
</feature>
<dbReference type="Gene3D" id="3.40.1450.10">
    <property type="entry name" value="BPG-independent phosphoglycerate mutase, domain B"/>
    <property type="match status" value="1"/>
</dbReference>
<dbReference type="Pfam" id="PF06415">
    <property type="entry name" value="iPGM_N"/>
    <property type="match status" value="1"/>
</dbReference>
<evidence type="ECO:0000259" key="13">
    <source>
        <dbReference type="Pfam" id="PF06415"/>
    </source>
</evidence>
<feature type="binding site" evidence="10">
    <location>
        <position position="335"/>
    </location>
    <ligand>
        <name>substrate</name>
    </ligand>
</feature>
<feature type="binding site" evidence="10">
    <location>
        <position position="191"/>
    </location>
    <ligand>
        <name>substrate</name>
    </ligand>
</feature>
<feature type="binding site" evidence="11">
    <location>
        <position position="402"/>
    </location>
    <ligand>
        <name>Mn(2+)</name>
        <dbReference type="ChEBI" id="CHEBI:29035"/>
        <label>1</label>
    </ligand>
</feature>
<evidence type="ECO:0000256" key="10">
    <source>
        <dbReference type="PIRSR" id="PIRSR001492-2"/>
    </source>
</evidence>
<comment type="caution">
    <text evidence="14">The sequence shown here is derived from an EMBL/GenBank/DDBJ whole genome shotgun (WGS) entry which is preliminary data.</text>
</comment>
<dbReference type="PIRSF" id="PIRSF001492">
    <property type="entry name" value="IPGAM"/>
    <property type="match status" value="1"/>
</dbReference>
<feature type="binding site" evidence="10">
    <location>
        <begin position="153"/>
        <end position="154"/>
    </location>
    <ligand>
        <name>substrate</name>
    </ligand>
</feature>
<reference evidence="14 15" key="1">
    <citation type="journal article" date="2023" name="BMC Biol.">
        <title>The compact genome of the sponge Oopsacas minuta (Hexactinellida) is lacking key metazoan core genes.</title>
        <authorList>
            <person name="Santini S."/>
            <person name="Schenkelaars Q."/>
            <person name="Jourda C."/>
            <person name="Duchesne M."/>
            <person name="Belahbib H."/>
            <person name="Rocher C."/>
            <person name="Selva M."/>
            <person name="Riesgo A."/>
            <person name="Vervoort M."/>
            <person name="Leys S.P."/>
            <person name="Kodjabachian L."/>
            <person name="Le Bivic A."/>
            <person name="Borchiellini C."/>
            <person name="Claverie J.M."/>
            <person name="Renard E."/>
        </authorList>
    </citation>
    <scope>NUCLEOTIDE SEQUENCE [LARGE SCALE GENOMIC DNA]</scope>
    <source>
        <strain evidence="14">SPO-2</strain>
    </source>
</reference>
<dbReference type="InterPro" id="IPR006124">
    <property type="entry name" value="Metalloenzyme"/>
</dbReference>
<protein>
    <recommendedName>
        <fullName evidence="4">phosphoglycerate mutase (2,3-diphosphoglycerate-independent)</fullName>
        <ecNumber evidence="4">5.4.2.12</ecNumber>
    </recommendedName>
</protein>
<dbReference type="SUPFAM" id="SSF53649">
    <property type="entry name" value="Alkaline phosphatase-like"/>
    <property type="match status" value="1"/>
</dbReference>
<evidence type="ECO:0000256" key="9">
    <source>
        <dbReference type="PIRSR" id="PIRSR001492-1"/>
    </source>
</evidence>
<dbReference type="HAMAP" id="MF_01038">
    <property type="entry name" value="GpmI"/>
    <property type="match status" value="1"/>
</dbReference>
<evidence type="ECO:0000256" key="5">
    <source>
        <dbReference type="ARBA" id="ARBA00022723"/>
    </source>
</evidence>
<evidence type="ECO:0000256" key="2">
    <source>
        <dbReference type="ARBA" id="ARBA00004798"/>
    </source>
</evidence>
<feature type="binding site" evidence="11">
    <location>
        <position position="444"/>
    </location>
    <ligand>
        <name>Mn(2+)</name>
        <dbReference type="ChEBI" id="CHEBI:29035"/>
        <label>2</label>
    </ligand>
</feature>
<dbReference type="Gene3D" id="3.40.720.10">
    <property type="entry name" value="Alkaline Phosphatase, subunit A"/>
    <property type="match status" value="1"/>
</dbReference>
<proteinExistence type="inferred from homology"/>
<sequence length="512" mass="56840">MVEKVCLVVIDGWGISEETEGNAIKNAKTPVMDELCTLSPSYLTLNASGLAVGLPDGLMGNSEVGHLNLGAGRPVYQDIVRINLTCEQNELGKQANLVKAFDICKSGNGRLHLMGLVSDGGVHSHINHLFAFLQTAKAAAIPHTYIHFISDGRDTKPTSGISHVSKLHDFLKQANYGSLATVVGRYYAMDRDKRHERVKKAYEGFVQGIGENVDSIEAVVELMKSRYEAEGDNKQTDEFMQPIIVDMDGRIRDGDVLLFFNYRSDRMRQIVEAFGINPQFETNVLAKNLHILCMTQYKEDFPFDIIFPPQVNTNVIAEWLSVNHIPQFHCAETEKYAHVTFFFNGGQEKQFEGEERSLVPSPKVATYDLKPEMSVMEVAEEMCKAIKSGKYPFLMCNLAPPDMVGHTGKYDPCVLACQSTDVAIGMMREACKTSGYTLLVTADHGNAEKMYSETGGPHTAHTTNRVPFCMYGSKREFKKCEHDPALCDVAPTILTLMGFNPPKQMTGQNLLS</sequence>
<evidence type="ECO:0000256" key="3">
    <source>
        <dbReference type="ARBA" id="ARBA00008819"/>
    </source>
</evidence>
<feature type="binding site" evidence="11">
    <location>
        <position position="62"/>
    </location>
    <ligand>
        <name>Mn(2+)</name>
        <dbReference type="ChEBI" id="CHEBI:29035"/>
        <label>2</label>
    </ligand>
</feature>
<evidence type="ECO:0000259" key="12">
    <source>
        <dbReference type="Pfam" id="PF01676"/>
    </source>
</evidence>
<evidence type="ECO:0000256" key="1">
    <source>
        <dbReference type="ARBA" id="ARBA00001936"/>
    </source>
</evidence>
<organism evidence="14 15">
    <name type="scientific">Oopsacas minuta</name>
    <dbReference type="NCBI Taxonomy" id="111878"/>
    <lineage>
        <taxon>Eukaryota</taxon>
        <taxon>Metazoa</taxon>
        <taxon>Porifera</taxon>
        <taxon>Hexactinellida</taxon>
        <taxon>Hexasterophora</taxon>
        <taxon>Lyssacinosida</taxon>
        <taxon>Leucopsacidae</taxon>
        <taxon>Oopsacas</taxon>
    </lineage>
</organism>
<dbReference type="FunFam" id="3.40.1450.10:FF:000002">
    <property type="entry name" value="2,3-bisphosphoglycerate-independent phosphoglycerate mutase"/>
    <property type="match status" value="1"/>
</dbReference>
<keyword evidence="7 11" id="KW-0464">Manganese</keyword>
<feature type="binding site" evidence="11">
    <location>
        <position position="11"/>
    </location>
    <ligand>
        <name>Mn(2+)</name>
        <dbReference type="ChEBI" id="CHEBI:29035"/>
        <label>2</label>
    </ligand>
</feature>
<evidence type="ECO:0000256" key="6">
    <source>
        <dbReference type="ARBA" id="ARBA00023152"/>
    </source>
</evidence>
<evidence type="ECO:0000256" key="8">
    <source>
        <dbReference type="ARBA" id="ARBA00023235"/>
    </source>
</evidence>
<keyword evidence="6" id="KW-0324">Glycolysis</keyword>
<dbReference type="AlphaFoldDB" id="A0AAV7K2T9"/>
<evidence type="ECO:0000256" key="7">
    <source>
        <dbReference type="ARBA" id="ARBA00023211"/>
    </source>
</evidence>
<gene>
    <name evidence="14" type="ORF">LOD99_2519</name>
</gene>
<dbReference type="PANTHER" id="PTHR31637:SF0">
    <property type="entry name" value="2,3-BISPHOSPHOGLYCERATE-INDEPENDENT PHOSPHOGLYCERATE MUTASE"/>
    <property type="match status" value="1"/>
</dbReference>
<dbReference type="PANTHER" id="PTHR31637">
    <property type="entry name" value="2,3-BISPHOSPHOGLYCERATE-INDEPENDENT PHOSPHOGLYCERATE MUTASE"/>
    <property type="match status" value="1"/>
</dbReference>
<dbReference type="GO" id="GO:0005737">
    <property type="term" value="C:cytoplasm"/>
    <property type="evidence" value="ECO:0007669"/>
    <property type="project" value="InterPro"/>
</dbReference>
<dbReference type="EMBL" id="JAKMXF010000210">
    <property type="protein sequence ID" value="KAI6655231.1"/>
    <property type="molecule type" value="Genomic_DNA"/>
</dbReference>
<feature type="binding site" evidence="11">
    <location>
        <position position="461"/>
    </location>
    <ligand>
        <name>Mn(2+)</name>
        <dbReference type="ChEBI" id="CHEBI:29035"/>
        <label>1</label>
    </ligand>
</feature>
<keyword evidence="15" id="KW-1185">Reference proteome</keyword>
<evidence type="ECO:0000313" key="15">
    <source>
        <dbReference type="Proteomes" id="UP001165289"/>
    </source>
</evidence>
<comment type="similarity">
    <text evidence="3">Belongs to the BPG-independent phosphoglycerate mutase family.</text>
</comment>
<comment type="cofactor">
    <cofactor evidence="1">
        <name>Mn(2+)</name>
        <dbReference type="ChEBI" id="CHEBI:29035"/>
    </cofactor>
</comment>
<dbReference type="InterPro" id="IPR036646">
    <property type="entry name" value="PGAM_B_sf"/>
</dbReference>
<dbReference type="GO" id="GO:0006096">
    <property type="term" value="P:glycolytic process"/>
    <property type="evidence" value="ECO:0007669"/>
    <property type="project" value="UniProtKB-KW"/>
</dbReference>
<dbReference type="GO" id="GO:0004619">
    <property type="term" value="F:phosphoglycerate mutase activity"/>
    <property type="evidence" value="ECO:0007669"/>
    <property type="project" value="UniProtKB-EC"/>
</dbReference>
<dbReference type="Pfam" id="PF01676">
    <property type="entry name" value="Metalloenzyme"/>
    <property type="match status" value="1"/>
</dbReference>